<dbReference type="EMBL" id="MAOI01000063">
    <property type="protein sequence ID" value="OJD80981.1"/>
    <property type="molecule type" value="Genomic_DNA"/>
</dbReference>
<proteinExistence type="predicted"/>
<sequence length="242" mass="25308">MTQMINDLTCPSIMRTPLQFTNCLVFENCAQKIGEARIPEANLISTVLTTQIGVLIQAAATAAGIGTIPVAELAALVKIVLDALSSEDKVAFDACVSSTPRLEGHLLRDKIINCGDVTASVTVRTTSELTLMLTVSLLPAGTKLTVTIPAGTMGCTLIALTIQEEEEACGVLPTDCIFEQVIDTEGSTTCLVNGTSVNSLGLVVITKLVIVKAAFKVLKKVVRAVQSPLPTCPPNGPCPPCS</sequence>
<evidence type="ECO:0000313" key="2">
    <source>
        <dbReference type="Proteomes" id="UP000182788"/>
    </source>
</evidence>
<name>A0A1J9VXT7_9BACI</name>
<dbReference type="GeneID" id="87591555"/>
<protein>
    <submittedName>
        <fullName evidence="1">Uncharacterized protein</fullName>
    </submittedName>
</protein>
<comment type="caution">
    <text evidence="1">The sequence shown here is derived from an EMBL/GenBank/DDBJ whole genome shotgun (WGS) entry which is preliminary data.</text>
</comment>
<evidence type="ECO:0000313" key="1">
    <source>
        <dbReference type="EMBL" id="OJD80981.1"/>
    </source>
</evidence>
<reference evidence="1 2" key="1">
    <citation type="submission" date="2016-06" db="EMBL/GenBank/DDBJ databases">
        <title>First insights into the genetic diversity and population structure of in the Bacillus cereus group bacteria from diverse marine environments.</title>
        <authorList>
            <person name="Liu Y."/>
            <person name="Lai Q."/>
            <person name="Shao Z."/>
        </authorList>
    </citation>
    <scope>NUCLEOTIDE SEQUENCE [LARGE SCALE GENOMIC DNA]</scope>
    <source>
        <strain evidence="1 2">NH24A2</strain>
    </source>
</reference>
<dbReference type="Proteomes" id="UP000182788">
    <property type="component" value="Unassembled WGS sequence"/>
</dbReference>
<gene>
    <name evidence="1" type="ORF">BAU28_08860</name>
</gene>
<organism evidence="1 2">
    <name type="scientific">Bacillus paramycoides</name>
    <dbReference type="NCBI Taxonomy" id="2026194"/>
    <lineage>
        <taxon>Bacteria</taxon>
        <taxon>Bacillati</taxon>
        <taxon>Bacillota</taxon>
        <taxon>Bacilli</taxon>
        <taxon>Bacillales</taxon>
        <taxon>Bacillaceae</taxon>
        <taxon>Bacillus</taxon>
        <taxon>Bacillus cereus group</taxon>
    </lineage>
</organism>
<dbReference type="AlphaFoldDB" id="A0A1J9VXT7"/>
<dbReference type="RefSeq" id="WP_071718386.1">
    <property type="nucleotide sequence ID" value="NZ_MAOI01000063.1"/>
</dbReference>
<accession>A0A1J9VXT7</accession>